<evidence type="ECO:0000256" key="1">
    <source>
        <dbReference type="ARBA" id="ARBA00022605"/>
    </source>
</evidence>
<dbReference type="PANTHER" id="PTHR21064">
    <property type="entry name" value="AMINOGLYCOSIDE PHOSPHOTRANSFERASE DOMAIN-CONTAINING PROTEIN-RELATED"/>
    <property type="match status" value="1"/>
</dbReference>
<keyword evidence="3 8" id="KW-0791">Threonine biosynthesis</keyword>
<evidence type="ECO:0000256" key="3">
    <source>
        <dbReference type="ARBA" id="ARBA00022697"/>
    </source>
</evidence>
<keyword evidence="12" id="KW-1185">Reference proteome</keyword>
<dbReference type="Proteomes" id="UP000720344">
    <property type="component" value="Unassembled WGS sequence"/>
</dbReference>
<keyword evidence="2 8" id="KW-0808">Transferase</keyword>
<dbReference type="EMBL" id="JAATWB010000010">
    <property type="protein sequence ID" value="NJA89977.1"/>
    <property type="molecule type" value="Genomic_DNA"/>
</dbReference>
<evidence type="ECO:0000256" key="5">
    <source>
        <dbReference type="ARBA" id="ARBA00022777"/>
    </source>
</evidence>
<dbReference type="Pfam" id="PF01636">
    <property type="entry name" value="APH"/>
    <property type="match status" value="1"/>
</dbReference>
<dbReference type="Gene3D" id="3.30.200.20">
    <property type="entry name" value="Phosphorylase Kinase, domain 1"/>
    <property type="match status" value="1"/>
</dbReference>
<dbReference type="NCBIfam" id="NF003558">
    <property type="entry name" value="PRK05231.1"/>
    <property type="match status" value="1"/>
</dbReference>
<protein>
    <recommendedName>
        <fullName evidence="8 9">Homoserine kinase</fullName>
        <shortName evidence="8">HK</shortName>
        <shortName evidence="8">HSK</shortName>
        <ecNumber evidence="8 9">2.7.1.39</ecNumber>
    </recommendedName>
</protein>
<proteinExistence type="inferred from homology"/>
<evidence type="ECO:0000256" key="2">
    <source>
        <dbReference type="ARBA" id="ARBA00022679"/>
    </source>
</evidence>
<comment type="catalytic activity">
    <reaction evidence="8">
        <text>L-homoserine + ATP = O-phospho-L-homoserine + ADP + H(+)</text>
        <dbReference type="Rhea" id="RHEA:13985"/>
        <dbReference type="ChEBI" id="CHEBI:15378"/>
        <dbReference type="ChEBI" id="CHEBI:30616"/>
        <dbReference type="ChEBI" id="CHEBI:57476"/>
        <dbReference type="ChEBI" id="CHEBI:57590"/>
        <dbReference type="ChEBI" id="CHEBI:456216"/>
        <dbReference type="EC" id="2.7.1.39"/>
    </reaction>
</comment>
<accession>A0ABX0WMI6</accession>
<sequence length="321" mass="35086">MSVFTPLTRAHVSDWLGQYDLGALHALDGIEDGVQNSNFFLDTAHGRYVLTVFEQLQRDELPFFIELMAHLSRHGVPCPAPVATHEGSYLGEIAGKPAVIVSRLSGRSPQTPTVAQCAAIGRLLATLHLAGQSCPLRQEHPRGPLWRQTTAEQLLPRLPAGDAALLASELRAQATSPSQALPRGIIHADLFRDNVLFAGDELSGVLDFYFAGVDDLLFDLAVASNDWCRDATRDSALDPARTGALLAAYHAVRPLDSKERDAWPMMLRAAALRFWLSRLADAYSPRDGELVATRDPAEYRALLCQHIAAGQRQPWLDAVIA</sequence>
<dbReference type="InterPro" id="IPR002575">
    <property type="entry name" value="Aminoglycoside_PTrfase"/>
</dbReference>
<evidence type="ECO:0000256" key="9">
    <source>
        <dbReference type="NCBIfam" id="TIGR00938"/>
    </source>
</evidence>
<dbReference type="RefSeq" id="WP_167682517.1">
    <property type="nucleotide sequence ID" value="NZ_JAATWB010000010.1"/>
</dbReference>
<organism evidence="11 12">
    <name type="scientific">Rhodocyclus gracilis</name>
    <dbReference type="NCBI Taxonomy" id="2929842"/>
    <lineage>
        <taxon>Bacteria</taxon>
        <taxon>Pseudomonadati</taxon>
        <taxon>Pseudomonadota</taxon>
        <taxon>Betaproteobacteria</taxon>
        <taxon>Rhodocyclales</taxon>
        <taxon>Rhodocyclaceae</taxon>
        <taxon>Rhodocyclus</taxon>
    </lineage>
</organism>
<dbReference type="SUPFAM" id="SSF56112">
    <property type="entry name" value="Protein kinase-like (PK-like)"/>
    <property type="match status" value="1"/>
</dbReference>
<dbReference type="EC" id="2.7.1.39" evidence="8 9"/>
<dbReference type="HAMAP" id="MF_00301">
    <property type="entry name" value="Homoser_kinase_2"/>
    <property type="match status" value="1"/>
</dbReference>
<dbReference type="InterPro" id="IPR005280">
    <property type="entry name" value="Homoserine_kinase_II"/>
</dbReference>
<keyword evidence="5 8" id="KW-0418">Kinase</keyword>
<evidence type="ECO:0000256" key="4">
    <source>
        <dbReference type="ARBA" id="ARBA00022741"/>
    </source>
</evidence>
<gene>
    <name evidence="8" type="primary">thrB</name>
    <name evidence="11" type="ORF">HCX48_12200</name>
</gene>
<reference evidence="12" key="1">
    <citation type="submission" date="2020-03" db="EMBL/GenBank/DDBJ databases">
        <title>Whole-genome sequence of the purple nonsulfur bacterium Rhodocyclus tenuis DSM112.</title>
        <authorList>
            <person name="Kyndt J.A."/>
            <person name="Meyer T.E."/>
        </authorList>
    </citation>
    <scope>NUCLEOTIDE SEQUENCE [LARGE SCALE GENOMIC DNA]</scope>
    <source>
        <strain evidence="12">DSM 112</strain>
    </source>
</reference>
<dbReference type="GO" id="GO:0004413">
    <property type="term" value="F:homoserine kinase activity"/>
    <property type="evidence" value="ECO:0007669"/>
    <property type="project" value="UniProtKB-EC"/>
</dbReference>
<comment type="similarity">
    <text evidence="7 8">Belongs to the pseudomonas-type ThrB family.</text>
</comment>
<keyword evidence="1 8" id="KW-0028">Amino-acid biosynthesis</keyword>
<evidence type="ECO:0000259" key="10">
    <source>
        <dbReference type="Pfam" id="PF01636"/>
    </source>
</evidence>
<comment type="caution">
    <text evidence="11">The sequence shown here is derived from an EMBL/GenBank/DDBJ whole genome shotgun (WGS) entry which is preliminary data.</text>
</comment>
<name>A0ABX0WMI6_9RHOO</name>
<evidence type="ECO:0000256" key="8">
    <source>
        <dbReference type="HAMAP-Rule" id="MF_00301"/>
    </source>
</evidence>
<dbReference type="NCBIfam" id="TIGR00938">
    <property type="entry name" value="thrB_alt"/>
    <property type="match status" value="1"/>
</dbReference>
<evidence type="ECO:0000313" key="12">
    <source>
        <dbReference type="Proteomes" id="UP000720344"/>
    </source>
</evidence>
<evidence type="ECO:0000256" key="6">
    <source>
        <dbReference type="ARBA" id="ARBA00022840"/>
    </source>
</evidence>
<evidence type="ECO:0000256" key="7">
    <source>
        <dbReference type="ARBA" id="ARBA00038240"/>
    </source>
</evidence>
<feature type="domain" description="Aminoglycoside phosphotransferase" evidence="10">
    <location>
        <begin position="29"/>
        <end position="255"/>
    </location>
</feature>
<dbReference type="InterPro" id="IPR011009">
    <property type="entry name" value="Kinase-like_dom_sf"/>
</dbReference>
<dbReference type="PANTHER" id="PTHR21064:SF6">
    <property type="entry name" value="AMINOGLYCOSIDE PHOSPHOTRANSFERASE DOMAIN-CONTAINING PROTEIN"/>
    <property type="match status" value="1"/>
</dbReference>
<keyword evidence="6 8" id="KW-0067">ATP-binding</keyword>
<evidence type="ECO:0000313" key="11">
    <source>
        <dbReference type="EMBL" id="NJA89977.1"/>
    </source>
</evidence>
<dbReference type="InterPro" id="IPR050249">
    <property type="entry name" value="Pseudomonas-type_ThrB"/>
</dbReference>
<keyword evidence="4 8" id="KW-0547">Nucleotide-binding</keyword>
<comment type="pathway">
    <text evidence="8">Amino-acid biosynthesis; L-threonine biosynthesis; L-threonine from L-aspartate: step 4/5.</text>
</comment>
<dbReference type="Gene3D" id="3.90.1200.10">
    <property type="match status" value="1"/>
</dbReference>
<dbReference type="CDD" id="cd05153">
    <property type="entry name" value="HomoserineK_II"/>
    <property type="match status" value="1"/>
</dbReference>